<reference evidence="9" key="1">
    <citation type="submission" date="2016-11" db="EMBL/GenBank/DDBJ databases">
        <authorList>
            <person name="Varghese N."/>
            <person name="Submissions S."/>
        </authorList>
    </citation>
    <scope>NUCLEOTIDE SEQUENCE [LARGE SCALE GENOMIC DNA]</scope>
    <source>
        <strain evidence="9">DSM 26134</strain>
    </source>
</reference>
<dbReference type="STRING" id="156994.SAMN04488028_103193"/>
<dbReference type="PANTHER" id="PTHR12815">
    <property type="entry name" value="SORTING AND ASSEMBLY MACHINERY SAMM50 PROTEIN FAMILY MEMBER"/>
    <property type="match status" value="1"/>
</dbReference>
<protein>
    <submittedName>
        <fullName evidence="8">Outer membrane protein assembly factor BamA</fullName>
    </submittedName>
</protein>
<evidence type="ECO:0000256" key="3">
    <source>
        <dbReference type="ARBA" id="ARBA00022729"/>
    </source>
</evidence>
<sequence length="754" mass="85415">MTTKLKTYSYLLFILLIIEGCTVMRYVPENERLYTGGSIALKAPDGEKNKRALDRELEELLRPKPNKKILGRRVGLMAHYLVENDKDDFVVRFINKKIGEEPVYLSDVKTNRTEELIENRLENRGYFKNYIKSEEKIGRHTAQVKYSVEMQTPYKLREYILSADSLPIYKVIAESMEKTLLDSGSRFDLYALTAERERIDTYLKSQGYYNFSQKLLIFEADTNQIGDKNFNLYLRLKKDVPHASIIPYEISSLTVYPNYSVDEDAVEDTVMLDSTAYVQEGIFFKPNRLSDHIVLAQGQGYDPTNAKFTSRRLSSLNTYKYVNIDFEEQPIDSTSQQGFLDTKIYLSPLSKRAVRAELQAVMQSNNFTGPALSLTYSDRNLFAGGEKINVSAKVGYEAQVLNGSNEGLTSTQLGGNVELIFPRLIFPGRYTGRFKYSIPKTKVAMGMDFLDRSSYYRLISYLGTFGYAWQGNRRVFHQINPISINYVNLTHVTSRFQDILDENTFLKTSFEQQFIAGLTYTFVYNELVDSKKPNALLMKVNVDIAGNMVDLFAGQEDGGSSDFLGLAYAQYAKIDMDIQNHYRFGRSQVLVGRVFGGVGYAYGNSVTMPYSKQFFSGGPYSVRAFRIRSLGPGTTSPDDAQTDSFFDQSGDIRIEANVEHRFPLISFLKGAWFVDAGNVWLIKENDELPGGRFSSQFLSELAVGAGVGLRVDLQGFVIRLDLATPLKNPSLPAGERLTFDLRDSILNFAIGYSF</sequence>
<gene>
    <name evidence="8" type="ORF">SAMN04488028_103193</name>
</gene>
<evidence type="ECO:0000256" key="1">
    <source>
        <dbReference type="ARBA" id="ARBA00004370"/>
    </source>
</evidence>
<feature type="domain" description="Bacterial surface antigen (D15)" evidence="7">
    <location>
        <begin position="372"/>
        <end position="751"/>
    </location>
</feature>
<accession>A0A1M6Q6Z9</accession>
<dbReference type="AlphaFoldDB" id="A0A1M6Q6Z9"/>
<dbReference type="PANTHER" id="PTHR12815:SF47">
    <property type="entry name" value="TRANSLOCATION AND ASSEMBLY MODULE SUBUNIT TAMA"/>
    <property type="match status" value="1"/>
</dbReference>
<dbReference type="RefSeq" id="WP_073122188.1">
    <property type="nucleotide sequence ID" value="NZ_FRAA01000003.1"/>
</dbReference>
<evidence type="ECO:0000256" key="4">
    <source>
        <dbReference type="ARBA" id="ARBA00023136"/>
    </source>
</evidence>
<evidence type="ECO:0000256" key="5">
    <source>
        <dbReference type="ARBA" id="ARBA00023237"/>
    </source>
</evidence>
<evidence type="ECO:0000313" key="8">
    <source>
        <dbReference type="EMBL" id="SHK15897.1"/>
    </source>
</evidence>
<keyword evidence="4 6" id="KW-0472">Membrane</keyword>
<proteinExistence type="predicted"/>
<dbReference type="InterPro" id="IPR000184">
    <property type="entry name" value="Bac_surfAg_D15"/>
</dbReference>
<dbReference type="Pfam" id="PF01103">
    <property type="entry name" value="Omp85"/>
    <property type="match status" value="1"/>
</dbReference>
<dbReference type="InterPro" id="IPR039910">
    <property type="entry name" value="D15-like"/>
</dbReference>
<keyword evidence="2 6" id="KW-0812">Transmembrane</keyword>
<feature type="transmembrane region" description="Helical" evidence="6">
    <location>
        <begin position="7"/>
        <end position="27"/>
    </location>
</feature>
<keyword evidence="3" id="KW-0732">Signal</keyword>
<evidence type="ECO:0000259" key="7">
    <source>
        <dbReference type="Pfam" id="PF01103"/>
    </source>
</evidence>
<dbReference type="Gene3D" id="2.40.160.50">
    <property type="entry name" value="membrane protein fhac: a member of the omp85/tpsb transporter family"/>
    <property type="match status" value="1"/>
</dbReference>
<dbReference type="Proteomes" id="UP000184474">
    <property type="component" value="Unassembled WGS sequence"/>
</dbReference>
<comment type="subcellular location">
    <subcellularLocation>
        <location evidence="1">Membrane</location>
    </subcellularLocation>
</comment>
<evidence type="ECO:0000313" key="9">
    <source>
        <dbReference type="Proteomes" id="UP000184474"/>
    </source>
</evidence>
<dbReference type="EMBL" id="FRAA01000003">
    <property type="protein sequence ID" value="SHK15897.1"/>
    <property type="molecule type" value="Genomic_DNA"/>
</dbReference>
<keyword evidence="5" id="KW-0998">Cell outer membrane</keyword>
<evidence type="ECO:0000256" key="6">
    <source>
        <dbReference type="SAM" id="Phobius"/>
    </source>
</evidence>
<keyword evidence="6" id="KW-1133">Transmembrane helix</keyword>
<dbReference type="GO" id="GO:0019867">
    <property type="term" value="C:outer membrane"/>
    <property type="evidence" value="ECO:0007669"/>
    <property type="project" value="InterPro"/>
</dbReference>
<organism evidence="8 9">
    <name type="scientific">Reichenbachiella agariperforans</name>
    <dbReference type="NCBI Taxonomy" id="156994"/>
    <lineage>
        <taxon>Bacteria</taxon>
        <taxon>Pseudomonadati</taxon>
        <taxon>Bacteroidota</taxon>
        <taxon>Cytophagia</taxon>
        <taxon>Cytophagales</taxon>
        <taxon>Reichenbachiellaceae</taxon>
        <taxon>Reichenbachiella</taxon>
    </lineage>
</organism>
<keyword evidence="9" id="KW-1185">Reference proteome</keyword>
<name>A0A1M6Q6Z9_REIAG</name>
<evidence type="ECO:0000256" key="2">
    <source>
        <dbReference type="ARBA" id="ARBA00022692"/>
    </source>
</evidence>